<dbReference type="EMBL" id="RAVZ01000221">
    <property type="protein sequence ID" value="RKG80755.1"/>
    <property type="molecule type" value="Genomic_DNA"/>
</dbReference>
<dbReference type="PROSITE" id="PS51257">
    <property type="entry name" value="PROKAR_LIPOPROTEIN"/>
    <property type="match status" value="1"/>
</dbReference>
<dbReference type="Proteomes" id="UP000268094">
    <property type="component" value="Unassembled WGS sequence"/>
</dbReference>
<evidence type="ECO:0000313" key="2">
    <source>
        <dbReference type="EMBL" id="RKG80755.1"/>
    </source>
</evidence>
<sequence length="177" mass="19069">MRPARILPALLVSVVLTACAAPQVRPQGSIRKVVVVAGSRVDVLPSGSFRQDMIGESNPRTVIARQTEAVLAERGFEVVATRQSQAPVPLTDEVVSFIQQNKAEAGVVVILDWLDTSGAAVMGRVDVVLRLGVVDPSGQVLWTDTFRSQPVVSIYQAQGDWNSFLRRAVIDAVQVVP</sequence>
<proteinExistence type="predicted"/>
<evidence type="ECO:0008006" key="4">
    <source>
        <dbReference type="Google" id="ProtNLM"/>
    </source>
</evidence>
<keyword evidence="3" id="KW-1185">Reference proteome</keyword>
<feature type="chain" id="PRO_5017211496" description="DUF4136 domain-containing protein" evidence="1">
    <location>
        <begin position="21"/>
        <end position="177"/>
    </location>
</feature>
<reference evidence="3" key="1">
    <citation type="submission" date="2018-09" db="EMBL/GenBank/DDBJ databases">
        <authorList>
            <person name="Livingstone P.G."/>
            <person name="Whitworth D.E."/>
        </authorList>
    </citation>
    <scope>NUCLEOTIDE SEQUENCE [LARGE SCALE GENOMIC DNA]</scope>
    <source>
        <strain evidence="3">CA054A</strain>
    </source>
</reference>
<feature type="signal peptide" evidence="1">
    <location>
        <begin position="1"/>
        <end position="20"/>
    </location>
</feature>
<dbReference type="RefSeq" id="WP_120543526.1">
    <property type="nucleotide sequence ID" value="NZ_RAVZ01000221.1"/>
</dbReference>
<gene>
    <name evidence="2" type="ORF">D7V88_27135</name>
</gene>
<dbReference type="AlphaFoldDB" id="A0A3A8ICF1"/>
<comment type="caution">
    <text evidence="2">The sequence shown here is derived from an EMBL/GenBank/DDBJ whole genome shotgun (WGS) entry which is preliminary data.</text>
</comment>
<protein>
    <recommendedName>
        <fullName evidence="4">DUF4136 domain-containing protein</fullName>
    </recommendedName>
</protein>
<evidence type="ECO:0000256" key="1">
    <source>
        <dbReference type="SAM" id="SignalP"/>
    </source>
</evidence>
<organism evidence="2 3">
    <name type="scientific">Corallococcus terminator</name>
    <dbReference type="NCBI Taxonomy" id="2316733"/>
    <lineage>
        <taxon>Bacteria</taxon>
        <taxon>Pseudomonadati</taxon>
        <taxon>Myxococcota</taxon>
        <taxon>Myxococcia</taxon>
        <taxon>Myxococcales</taxon>
        <taxon>Cystobacterineae</taxon>
        <taxon>Myxococcaceae</taxon>
        <taxon>Corallococcus</taxon>
    </lineage>
</organism>
<name>A0A3A8ICF1_9BACT</name>
<keyword evidence="1" id="KW-0732">Signal</keyword>
<accession>A0A3A8ICF1</accession>
<evidence type="ECO:0000313" key="3">
    <source>
        <dbReference type="Proteomes" id="UP000268094"/>
    </source>
</evidence>
<dbReference type="OrthoDB" id="5382247at2"/>